<dbReference type="SUPFAM" id="SSF55103">
    <property type="entry name" value="FAD-linked oxidases, C-terminal domain"/>
    <property type="match status" value="1"/>
</dbReference>
<gene>
    <name evidence="7" type="ORF">DRJ33_01450</name>
</gene>
<protein>
    <submittedName>
        <fullName evidence="7">Glycolate oxidase subunit GlcD</fullName>
    </submittedName>
</protein>
<dbReference type="PANTHER" id="PTHR42934:SF2">
    <property type="entry name" value="GLYCOLATE OXIDASE SUBUNIT GLCD"/>
    <property type="match status" value="1"/>
</dbReference>
<reference evidence="7 8" key="1">
    <citation type="submission" date="2018-06" db="EMBL/GenBank/DDBJ databases">
        <title>Extensive metabolic versatility and redundancy in microbially diverse, dynamic hydrothermal sediments.</title>
        <authorList>
            <person name="Dombrowski N."/>
            <person name="Teske A."/>
            <person name="Baker B.J."/>
        </authorList>
    </citation>
    <scope>NUCLEOTIDE SEQUENCE [LARGE SCALE GENOMIC DNA]</scope>
    <source>
        <strain evidence="7">B34_G17</strain>
    </source>
</reference>
<evidence type="ECO:0000313" key="7">
    <source>
        <dbReference type="EMBL" id="RLE53295.1"/>
    </source>
</evidence>
<dbReference type="Gene3D" id="3.30.70.2740">
    <property type="match status" value="1"/>
</dbReference>
<dbReference type="PANTHER" id="PTHR42934">
    <property type="entry name" value="GLYCOLATE OXIDASE SUBUNIT GLCD"/>
    <property type="match status" value="1"/>
</dbReference>
<comment type="similarity">
    <text evidence="2">Belongs to the FAD-binding oxidoreductase/transferase type 4 family.</text>
</comment>
<evidence type="ECO:0000313" key="8">
    <source>
        <dbReference type="Proteomes" id="UP000272051"/>
    </source>
</evidence>
<dbReference type="SUPFAM" id="SSF56176">
    <property type="entry name" value="FAD-binding/transporter-associated domain-like"/>
    <property type="match status" value="1"/>
</dbReference>
<proteinExistence type="inferred from homology"/>
<dbReference type="PROSITE" id="PS51387">
    <property type="entry name" value="FAD_PCMH"/>
    <property type="match status" value="1"/>
</dbReference>
<feature type="domain" description="FAD-binding PCMH-type" evidence="6">
    <location>
        <begin position="44"/>
        <end position="222"/>
    </location>
</feature>
<keyword evidence="4" id="KW-0274">FAD</keyword>
<dbReference type="Gene3D" id="3.30.465.10">
    <property type="match status" value="1"/>
</dbReference>
<evidence type="ECO:0000259" key="6">
    <source>
        <dbReference type="PROSITE" id="PS51387"/>
    </source>
</evidence>
<evidence type="ECO:0000256" key="2">
    <source>
        <dbReference type="ARBA" id="ARBA00008000"/>
    </source>
</evidence>
<dbReference type="GO" id="GO:0016491">
    <property type="term" value="F:oxidoreductase activity"/>
    <property type="evidence" value="ECO:0007669"/>
    <property type="project" value="UniProtKB-KW"/>
</dbReference>
<dbReference type="FunFam" id="3.30.70.2740:FF:000001">
    <property type="entry name" value="D-lactate dehydrogenase mitochondrial"/>
    <property type="match status" value="1"/>
</dbReference>
<dbReference type="InterPro" id="IPR016164">
    <property type="entry name" value="FAD-linked_Oxase-like_C"/>
</dbReference>
<comment type="caution">
    <text evidence="7">The sequence shown here is derived from an EMBL/GenBank/DDBJ whole genome shotgun (WGS) entry which is preliminary data.</text>
</comment>
<evidence type="ECO:0000256" key="4">
    <source>
        <dbReference type="ARBA" id="ARBA00022827"/>
    </source>
</evidence>
<dbReference type="Gene3D" id="1.10.45.10">
    <property type="entry name" value="Vanillyl-alcohol Oxidase, Chain A, domain 4"/>
    <property type="match status" value="1"/>
</dbReference>
<keyword evidence="3" id="KW-0285">Flavoprotein</keyword>
<dbReference type="InterPro" id="IPR036318">
    <property type="entry name" value="FAD-bd_PCMH-like_sf"/>
</dbReference>
<evidence type="ECO:0000256" key="5">
    <source>
        <dbReference type="ARBA" id="ARBA00023002"/>
    </source>
</evidence>
<dbReference type="EMBL" id="QMQX01000015">
    <property type="protein sequence ID" value="RLE53295.1"/>
    <property type="molecule type" value="Genomic_DNA"/>
</dbReference>
<evidence type="ECO:0000256" key="3">
    <source>
        <dbReference type="ARBA" id="ARBA00022630"/>
    </source>
</evidence>
<dbReference type="Pfam" id="PF02913">
    <property type="entry name" value="FAD-oxidase_C"/>
    <property type="match status" value="1"/>
</dbReference>
<organism evidence="7 8">
    <name type="scientific">Thermoproteota archaeon</name>
    <dbReference type="NCBI Taxonomy" id="2056631"/>
    <lineage>
        <taxon>Archaea</taxon>
        <taxon>Thermoproteota</taxon>
    </lineage>
</organism>
<accession>A0A497F1E5</accession>
<comment type="cofactor">
    <cofactor evidence="1">
        <name>FAD</name>
        <dbReference type="ChEBI" id="CHEBI:57692"/>
    </cofactor>
</comment>
<sequence>MVRKMPGKVTPEVIEELRKIVGDQNILTDKASLSLYSKGAVEWVAAMPDVVVFPENTEQVSKIVRLAYEREIPVIPRGGGSSVTGAVVAIKGGIIIDFRRMNKIIVDIDNGYVIAEPGATILEVNNELKKYGFFFPPDPASERIATVGGALAENSGGMRCAKYGLMKDWVLKLEVVLADGTVTTFGGATYKERAGFNLVGLIIGSEGTLAIITKAWLKIAPIPEATAIIAGFFNDLRSAGKTIFEIRRRGIDPLILEYADKEGIAAANKIKKTSYPEVDGGMVLVGVGGPAKAIDDLAERVVNIMKEFGAYQVYRPKTVAEREEILDIRRIAFTAPGQFYPGFIDMDIVVPLSKIEEALAIVDQVRKKYNVYIAIAGHAGDGNLHPNIGVDPANKDEWERGHKAARELMEAAIKLGGSFTAEHGVGKTREEIFVKQLEERGQLPMLRLMREIKKIFDPKNILNPGKFALEG</sequence>
<dbReference type="InterPro" id="IPR051914">
    <property type="entry name" value="FAD-linked_OxidoTrans_Type4"/>
</dbReference>
<dbReference type="InterPro" id="IPR016171">
    <property type="entry name" value="Vanillyl_alc_oxidase_C-sub2"/>
</dbReference>
<dbReference type="Pfam" id="PF01565">
    <property type="entry name" value="FAD_binding_4"/>
    <property type="match status" value="1"/>
</dbReference>
<name>A0A497F1E5_9CREN</name>
<dbReference type="InterPro" id="IPR016166">
    <property type="entry name" value="FAD-bd_PCMH"/>
</dbReference>
<dbReference type="InterPro" id="IPR006094">
    <property type="entry name" value="Oxid_FAD_bind_N"/>
</dbReference>
<dbReference type="GO" id="GO:0071949">
    <property type="term" value="F:FAD binding"/>
    <property type="evidence" value="ECO:0007669"/>
    <property type="project" value="InterPro"/>
</dbReference>
<dbReference type="InterPro" id="IPR004113">
    <property type="entry name" value="FAD-bd_oxidored_4_C"/>
</dbReference>
<dbReference type="Proteomes" id="UP000272051">
    <property type="component" value="Unassembled WGS sequence"/>
</dbReference>
<dbReference type="InterPro" id="IPR016169">
    <property type="entry name" value="FAD-bd_PCMH_sub2"/>
</dbReference>
<dbReference type="AlphaFoldDB" id="A0A497F1E5"/>
<keyword evidence="5" id="KW-0560">Oxidoreductase</keyword>
<evidence type="ECO:0000256" key="1">
    <source>
        <dbReference type="ARBA" id="ARBA00001974"/>
    </source>
</evidence>